<accession>A0A1N7CLT1</accession>
<proteinExistence type="predicted"/>
<evidence type="ECO:0000313" key="3">
    <source>
        <dbReference type="EMBL" id="SIR64437.1"/>
    </source>
</evidence>
<dbReference type="GO" id="GO:0004674">
    <property type="term" value="F:protein serine/threonine kinase activity"/>
    <property type="evidence" value="ECO:0007669"/>
    <property type="project" value="UniProtKB-KW"/>
</dbReference>
<dbReference type="AlphaFoldDB" id="A0A1N7CLT1"/>
<dbReference type="Gene3D" id="3.30.750.24">
    <property type="entry name" value="STAS domain"/>
    <property type="match status" value="1"/>
</dbReference>
<keyword evidence="1" id="KW-0723">Serine/threonine-protein kinase</keyword>
<dbReference type="InterPro" id="IPR003594">
    <property type="entry name" value="HATPase_dom"/>
</dbReference>
<dbReference type="EMBL" id="FTNF01000013">
    <property type="protein sequence ID" value="SIR64437.1"/>
    <property type="molecule type" value="Genomic_DNA"/>
</dbReference>
<evidence type="ECO:0000256" key="1">
    <source>
        <dbReference type="ARBA" id="ARBA00022527"/>
    </source>
</evidence>
<evidence type="ECO:0000259" key="2">
    <source>
        <dbReference type="Pfam" id="PF13581"/>
    </source>
</evidence>
<dbReference type="InterPro" id="IPR036513">
    <property type="entry name" value="STAS_dom_sf"/>
</dbReference>
<reference evidence="3 4" key="1">
    <citation type="submission" date="2017-01" db="EMBL/GenBank/DDBJ databases">
        <authorList>
            <person name="Mah S.A."/>
            <person name="Swanson W.J."/>
            <person name="Moy G.W."/>
            <person name="Vacquier V.D."/>
        </authorList>
    </citation>
    <scope>NUCLEOTIDE SEQUENCE [LARGE SCALE GENOMIC DNA]</scope>
    <source>
        <strain evidence="3 4">DSM 45758</strain>
    </source>
</reference>
<dbReference type="RefSeq" id="WP_084753042.1">
    <property type="nucleotide sequence ID" value="NZ_FTNF01000013.1"/>
</dbReference>
<dbReference type="Proteomes" id="UP000186004">
    <property type="component" value="Unassembled WGS sequence"/>
</dbReference>
<dbReference type="PANTHER" id="PTHR35526">
    <property type="entry name" value="ANTI-SIGMA-F FACTOR RSBW-RELATED"/>
    <property type="match status" value="1"/>
</dbReference>
<sequence>MTRIERPAAGHETTIDSAGAPWRLAADESSAVVRLTGVLEPAGVPAVRDALLIRLCQRPGPVVADLTDLRVADPATRSVFADVQREVADWPAAGLLVCDPGADRLDPALAGVPVLPDLDAAMDALARSPMAAVLSADLAPAVGSARQARELVTDGCVRWGVPALAEAGGIAITELVNNVVAHAGTPMTVRVAPDGDALHLAVRDHSTHPPAFAGPASPTSIGGRGLLLVDALADRWGSTPLPDGKLVWCVLAPSA</sequence>
<keyword evidence="3" id="KW-0808">Transferase</keyword>
<dbReference type="Pfam" id="PF13581">
    <property type="entry name" value="HATPase_c_2"/>
    <property type="match status" value="1"/>
</dbReference>
<dbReference type="OrthoDB" id="3364147at2"/>
<name>A0A1N7CLT1_9ACTN</name>
<dbReference type="SUPFAM" id="SSF55874">
    <property type="entry name" value="ATPase domain of HSP90 chaperone/DNA topoisomerase II/histidine kinase"/>
    <property type="match status" value="1"/>
</dbReference>
<keyword evidence="4" id="KW-1185">Reference proteome</keyword>
<keyword evidence="3" id="KW-0418">Kinase</keyword>
<gene>
    <name evidence="3" type="ORF">SAMN05444858_113135</name>
</gene>
<feature type="domain" description="Histidine kinase/HSP90-like ATPase" evidence="2">
    <location>
        <begin position="143"/>
        <end position="238"/>
    </location>
</feature>
<organism evidence="3 4">
    <name type="scientific">Micromonospora avicenniae</name>
    <dbReference type="NCBI Taxonomy" id="1198245"/>
    <lineage>
        <taxon>Bacteria</taxon>
        <taxon>Bacillati</taxon>
        <taxon>Actinomycetota</taxon>
        <taxon>Actinomycetes</taxon>
        <taxon>Micromonosporales</taxon>
        <taxon>Micromonosporaceae</taxon>
        <taxon>Micromonospora</taxon>
    </lineage>
</organism>
<protein>
    <submittedName>
        <fullName evidence="3">Histidine kinase-like ATPase domain-containing protein</fullName>
    </submittedName>
</protein>
<dbReference type="Gene3D" id="3.30.565.10">
    <property type="entry name" value="Histidine kinase-like ATPase, C-terminal domain"/>
    <property type="match status" value="1"/>
</dbReference>
<dbReference type="InterPro" id="IPR036890">
    <property type="entry name" value="HATPase_C_sf"/>
</dbReference>
<dbReference type="InterPro" id="IPR050267">
    <property type="entry name" value="Anti-sigma-factor_SerPK"/>
</dbReference>
<evidence type="ECO:0000313" key="4">
    <source>
        <dbReference type="Proteomes" id="UP000186004"/>
    </source>
</evidence>
<dbReference type="STRING" id="1198245.SAMN05444858_113135"/>
<dbReference type="CDD" id="cd16936">
    <property type="entry name" value="HATPase_RsbW-like"/>
    <property type="match status" value="1"/>
</dbReference>
<dbReference type="PANTHER" id="PTHR35526:SF3">
    <property type="entry name" value="ANTI-SIGMA-F FACTOR RSBW"/>
    <property type="match status" value="1"/>
</dbReference>